<reference evidence="6 7" key="1">
    <citation type="submission" date="2017-04" db="EMBL/GenBank/DDBJ databases">
        <authorList>
            <person name="Afonso C.L."/>
            <person name="Miller P.J."/>
            <person name="Scott M.A."/>
            <person name="Spackman E."/>
            <person name="Goraichik I."/>
            <person name="Dimitrov K.M."/>
            <person name="Suarez D.L."/>
            <person name="Swayne D.E."/>
        </authorList>
    </citation>
    <scope>NUCLEOTIDE SEQUENCE [LARGE SCALE GENOMIC DNA]</scope>
    <source>
        <strain evidence="6 7">DSM 11270</strain>
    </source>
</reference>
<keyword evidence="3 4" id="KW-0413">Isomerase</keyword>
<dbReference type="OrthoDB" id="9807797at2"/>
<keyword evidence="7" id="KW-1185">Reference proteome</keyword>
<name>A0A1W1VPG0_DESTI</name>
<dbReference type="Gene3D" id="2.40.100.10">
    <property type="entry name" value="Cyclophilin-like"/>
    <property type="match status" value="1"/>
</dbReference>
<keyword evidence="4" id="KW-0732">Signal</keyword>
<sequence length="213" mass="23374">MLKICNKRFLVVMMAILGMMLLVTGCNNEDTSENPNAGINSESYHPKVEIVMKDGGKMIFELYPEIAPVTVENFVTLSKSGFYDGLKFHRIIKDFMIQGGDPKGDGTGGSEKNIKGEFSKNGFKENNLKHTKGVISMARSNDMNSASSQFFIMHGDVNSLDGEYAAFGKLIEGEETLDKLAGLPVKKSSYSGEVSVPVEDVVIEKVMVVEDEK</sequence>
<feature type="signal peptide" evidence="4">
    <location>
        <begin position="1"/>
        <end position="25"/>
    </location>
</feature>
<dbReference type="PROSITE" id="PS00170">
    <property type="entry name" value="CSA_PPIASE_1"/>
    <property type="match status" value="1"/>
</dbReference>
<dbReference type="GO" id="GO:0006457">
    <property type="term" value="P:protein folding"/>
    <property type="evidence" value="ECO:0007669"/>
    <property type="project" value="InterPro"/>
</dbReference>
<evidence type="ECO:0000256" key="1">
    <source>
        <dbReference type="ARBA" id="ARBA00002388"/>
    </source>
</evidence>
<organism evidence="6 7">
    <name type="scientific">Desulfonispora thiosulfatigenes DSM 11270</name>
    <dbReference type="NCBI Taxonomy" id="656914"/>
    <lineage>
        <taxon>Bacteria</taxon>
        <taxon>Bacillati</taxon>
        <taxon>Bacillota</taxon>
        <taxon>Clostridia</taxon>
        <taxon>Eubacteriales</taxon>
        <taxon>Peptococcaceae</taxon>
        <taxon>Desulfonispora</taxon>
    </lineage>
</organism>
<gene>
    <name evidence="6" type="ORF">SAMN00017405_0363</name>
</gene>
<protein>
    <recommendedName>
        <fullName evidence="4">Peptidyl-prolyl cis-trans isomerase</fullName>
        <shortName evidence="4">PPIase</shortName>
        <ecNumber evidence="4">5.2.1.8</ecNumber>
    </recommendedName>
</protein>
<dbReference type="STRING" id="656914.SAMN00017405_0363"/>
<dbReference type="PRINTS" id="PR00153">
    <property type="entry name" value="CSAPPISMRASE"/>
</dbReference>
<dbReference type="RefSeq" id="WP_084054165.1">
    <property type="nucleotide sequence ID" value="NZ_FWWT01000022.1"/>
</dbReference>
<keyword evidence="2 4" id="KW-0697">Rotamase</keyword>
<dbReference type="InterPro" id="IPR044666">
    <property type="entry name" value="Cyclophilin_A-like"/>
</dbReference>
<dbReference type="PANTHER" id="PTHR45625">
    <property type="entry name" value="PEPTIDYL-PROLYL CIS-TRANS ISOMERASE-RELATED"/>
    <property type="match status" value="1"/>
</dbReference>
<dbReference type="GO" id="GO:0003755">
    <property type="term" value="F:peptidyl-prolyl cis-trans isomerase activity"/>
    <property type="evidence" value="ECO:0007669"/>
    <property type="project" value="UniProtKB-UniRule"/>
</dbReference>
<proteinExistence type="inferred from homology"/>
<evidence type="ECO:0000313" key="7">
    <source>
        <dbReference type="Proteomes" id="UP000192731"/>
    </source>
</evidence>
<accession>A0A1W1VPG0</accession>
<evidence type="ECO:0000256" key="4">
    <source>
        <dbReference type="RuleBase" id="RU363019"/>
    </source>
</evidence>
<dbReference type="InterPro" id="IPR020892">
    <property type="entry name" value="Cyclophilin-type_PPIase_CS"/>
</dbReference>
<dbReference type="InterPro" id="IPR002130">
    <property type="entry name" value="Cyclophilin-type_PPIase_dom"/>
</dbReference>
<dbReference type="EC" id="5.2.1.8" evidence="4"/>
<dbReference type="SUPFAM" id="SSF50891">
    <property type="entry name" value="Cyclophilin-like"/>
    <property type="match status" value="1"/>
</dbReference>
<dbReference type="PANTHER" id="PTHR45625:SF4">
    <property type="entry name" value="PEPTIDYLPROLYL ISOMERASE DOMAIN AND WD REPEAT-CONTAINING PROTEIN 1"/>
    <property type="match status" value="1"/>
</dbReference>
<feature type="chain" id="PRO_5039746155" description="Peptidyl-prolyl cis-trans isomerase" evidence="4">
    <location>
        <begin position="26"/>
        <end position="213"/>
    </location>
</feature>
<evidence type="ECO:0000313" key="6">
    <source>
        <dbReference type="EMBL" id="SMB95265.1"/>
    </source>
</evidence>
<evidence type="ECO:0000259" key="5">
    <source>
        <dbReference type="PROSITE" id="PS50072"/>
    </source>
</evidence>
<dbReference type="AlphaFoldDB" id="A0A1W1VPG0"/>
<feature type="domain" description="PPIase cyclophilin-type" evidence="5">
    <location>
        <begin position="45"/>
        <end position="208"/>
    </location>
</feature>
<comment type="function">
    <text evidence="1 4">PPIases accelerate the folding of proteins. It catalyzes the cis-trans isomerization of proline imidic peptide bonds in oligopeptides.</text>
</comment>
<dbReference type="EMBL" id="FWWT01000022">
    <property type="protein sequence ID" value="SMB95265.1"/>
    <property type="molecule type" value="Genomic_DNA"/>
</dbReference>
<dbReference type="Pfam" id="PF00160">
    <property type="entry name" value="Pro_isomerase"/>
    <property type="match status" value="1"/>
</dbReference>
<comment type="similarity">
    <text evidence="4">Belongs to the cyclophilin-type PPIase family.</text>
</comment>
<evidence type="ECO:0000256" key="2">
    <source>
        <dbReference type="ARBA" id="ARBA00023110"/>
    </source>
</evidence>
<dbReference type="InterPro" id="IPR029000">
    <property type="entry name" value="Cyclophilin-like_dom_sf"/>
</dbReference>
<comment type="catalytic activity">
    <reaction evidence="4">
        <text>[protein]-peptidylproline (omega=180) = [protein]-peptidylproline (omega=0)</text>
        <dbReference type="Rhea" id="RHEA:16237"/>
        <dbReference type="Rhea" id="RHEA-COMP:10747"/>
        <dbReference type="Rhea" id="RHEA-COMP:10748"/>
        <dbReference type="ChEBI" id="CHEBI:83833"/>
        <dbReference type="ChEBI" id="CHEBI:83834"/>
        <dbReference type="EC" id="5.2.1.8"/>
    </reaction>
</comment>
<dbReference type="PROSITE" id="PS50072">
    <property type="entry name" value="CSA_PPIASE_2"/>
    <property type="match status" value="1"/>
</dbReference>
<dbReference type="CDD" id="cd00317">
    <property type="entry name" value="cyclophilin"/>
    <property type="match status" value="1"/>
</dbReference>
<dbReference type="Proteomes" id="UP000192731">
    <property type="component" value="Unassembled WGS sequence"/>
</dbReference>
<dbReference type="PROSITE" id="PS51257">
    <property type="entry name" value="PROKAR_LIPOPROTEIN"/>
    <property type="match status" value="1"/>
</dbReference>
<evidence type="ECO:0000256" key="3">
    <source>
        <dbReference type="ARBA" id="ARBA00023235"/>
    </source>
</evidence>